<reference evidence="1 4" key="3">
    <citation type="submission" date="2020-08" db="EMBL/GenBank/DDBJ databases">
        <title>Genomic Encyclopedia of Type Strains, Phase III (KMG-III): the genomes of soil and plant-associated and newly described type strains.</title>
        <authorList>
            <person name="Whitman W."/>
        </authorList>
    </citation>
    <scope>NUCLEOTIDE SEQUENCE [LARGE SCALE GENOMIC DNA]</scope>
    <source>
        <strain evidence="1 4">CECT 3259</strain>
    </source>
</reference>
<dbReference type="EMBL" id="LGUI01000002">
    <property type="protein sequence ID" value="PNE34428.1"/>
    <property type="molecule type" value="Genomic_DNA"/>
</dbReference>
<dbReference type="Proteomes" id="UP000235945">
    <property type="component" value="Unassembled WGS sequence"/>
</dbReference>
<name>A0A2N8P078_STREU</name>
<comment type="caution">
    <text evidence="2">The sequence shown here is derived from an EMBL/GenBank/DDBJ whole genome shotgun (WGS) entry which is preliminary data.</text>
</comment>
<keyword evidence="3" id="KW-1185">Reference proteome</keyword>
<sequence>MNANTGGTSRLTYGLATVPAPLATDRPAHIDIVVSNSGTEAVLCKQILLVLPTGDLAQDLVPAGHRVVPTVEPADQWTVDEIESGVLLTLPQDDMAAFTAGGTPLTVRPVSGESVSLTTHGLLLRLKDFKANGLAGTALLRVRETVSVDNGLTWETNQVTLPLAKYPPAEALTADVVGDLVLREADVDDNPGSAPVTLLTPGRKAVLTWTAPSDAVCDIYFDGRHAGPLHDQDKWRFPVTGLTRDTHFQVRVALKRSGETITHHLSTAVAVAEPVFPHLTVAKITANGEENYLGNPFLTIDGAVKVEKESHLFGDLHGKDGTLTVNNAVVAKKNLSVEAEVTVTGSLTAQKVQARDEVLAKKLVVDDAQAKKLAADDVQAKKLAVTEKALVGSTNFSGMANGDLWISGKFSADRADLNSLFGTPDKLTGAFDKTVRQAPSNGLLLLWIYTVGHHATRTVYVDIESGGSFETVAAATIDYGSAPDVLGSSATVPLRKGQRYTIWQQGSGGGSTDAYFFPLLSG</sequence>
<gene>
    <name evidence="2" type="ORF">AF335_07480</name>
    <name evidence="1" type="ORF">FHS36_002410</name>
</gene>
<dbReference type="OrthoDB" id="3932745at2"/>
<evidence type="ECO:0000313" key="3">
    <source>
        <dbReference type="Proteomes" id="UP000235945"/>
    </source>
</evidence>
<evidence type="ECO:0000313" key="2">
    <source>
        <dbReference type="EMBL" id="PNE34428.1"/>
    </source>
</evidence>
<reference evidence="2" key="1">
    <citation type="submission" date="2015-07" db="EMBL/GenBank/DDBJ databases">
        <authorList>
            <person name="Noorani M."/>
        </authorList>
    </citation>
    <scope>NUCLEOTIDE SEQUENCE [LARGE SCALE GENOMIC DNA]</scope>
    <source>
        <strain evidence="2">ATCC 27428</strain>
    </source>
</reference>
<dbReference type="EMBL" id="JACHJF010000005">
    <property type="protein sequence ID" value="MBB5118977.1"/>
    <property type="molecule type" value="Genomic_DNA"/>
</dbReference>
<evidence type="ECO:0000313" key="4">
    <source>
        <dbReference type="Proteomes" id="UP000528608"/>
    </source>
</evidence>
<dbReference type="Proteomes" id="UP000528608">
    <property type="component" value="Unassembled WGS sequence"/>
</dbReference>
<organism evidence="2 3">
    <name type="scientific">Streptomyces eurocidicus</name>
    <name type="common">Streptoverticillium eurocidicus</name>
    <dbReference type="NCBI Taxonomy" id="66423"/>
    <lineage>
        <taxon>Bacteria</taxon>
        <taxon>Bacillati</taxon>
        <taxon>Actinomycetota</taxon>
        <taxon>Actinomycetes</taxon>
        <taxon>Kitasatosporales</taxon>
        <taxon>Streptomycetaceae</taxon>
        <taxon>Streptomyces</taxon>
    </lineage>
</organism>
<evidence type="ECO:0000313" key="1">
    <source>
        <dbReference type="EMBL" id="MBB5118977.1"/>
    </source>
</evidence>
<protein>
    <submittedName>
        <fullName evidence="2">Uncharacterized protein</fullName>
    </submittedName>
</protein>
<reference evidence="3" key="2">
    <citation type="submission" date="2015-07" db="EMBL/GenBank/DDBJ databases">
        <authorList>
            <person name="Graham D.E."/>
            <person name="Giannone R.J."/>
            <person name="Gulvik C.A."/>
            <person name="Hettich R.L."/>
            <person name="Klingeman D.M."/>
            <person name="Mahan K.M."/>
            <person name="Parry R.J."/>
            <person name="Spain J.C."/>
        </authorList>
    </citation>
    <scope>NUCLEOTIDE SEQUENCE [LARGE SCALE GENOMIC DNA]</scope>
    <source>
        <strain evidence="3">ATCC 27428</strain>
    </source>
</reference>
<proteinExistence type="predicted"/>
<accession>A0A2N8P078</accession>
<dbReference type="AlphaFoldDB" id="A0A2N8P078"/>
<dbReference type="RefSeq" id="WP_102917495.1">
    <property type="nucleotide sequence ID" value="NZ_JACHJF010000005.1"/>
</dbReference>